<organism evidence="2 3">
    <name type="scientific">Massilia glaciei</name>
    <dbReference type="NCBI Taxonomy" id="1524097"/>
    <lineage>
        <taxon>Bacteria</taxon>
        <taxon>Pseudomonadati</taxon>
        <taxon>Pseudomonadota</taxon>
        <taxon>Betaproteobacteria</taxon>
        <taxon>Burkholderiales</taxon>
        <taxon>Oxalobacteraceae</taxon>
        <taxon>Telluria group</taxon>
        <taxon>Massilia</taxon>
    </lineage>
</organism>
<evidence type="ECO:0000313" key="2">
    <source>
        <dbReference type="EMBL" id="PWF55121.1"/>
    </source>
</evidence>
<proteinExistence type="predicted"/>
<dbReference type="OrthoDB" id="8779993at2"/>
<name>A0A2U2I5T8_9BURK</name>
<sequence length="187" mass="20767">MSLQTLQKLLQSNFLTQTALTQGQVNHTFHAVQRLYDTCRWRKIEMFLIPAIRRTTHDADQLLPDLDCLSQAAAKSMEALSDGLGGTMVDCEAKVANFCACVETFCSALLKRLEREEKELFPVARAVISGETWFSLANQMLAHDAHRQESKATAAPAAAAGKRGRARAPRTEVEHLHDDPFSAVYAH</sequence>
<evidence type="ECO:0000313" key="3">
    <source>
        <dbReference type="Proteomes" id="UP000241421"/>
    </source>
</evidence>
<reference evidence="2 3" key="1">
    <citation type="submission" date="2018-04" db="EMBL/GenBank/DDBJ databases">
        <title>Massilia violaceinigra sp. nov., a novel purple-pigmented bacterium isolated from Tianshan glacier, Xinjiang, China.</title>
        <authorList>
            <person name="Wang H."/>
        </authorList>
    </citation>
    <scope>NUCLEOTIDE SEQUENCE [LARGE SCALE GENOMIC DNA]</scope>
    <source>
        <strain evidence="2 3">B448-2</strain>
    </source>
</reference>
<dbReference type="RefSeq" id="WP_106756109.1">
    <property type="nucleotide sequence ID" value="NZ_PXWF02000045.1"/>
</dbReference>
<accession>A0A2U2I5T8</accession>
<evidence type="ECO:0000256" key="1">
    <source>
        <dbReference type="SAM" id="MobiDB-lite"/>
    </source>
</evidence>
<gene>
    <name evidence="2" type="ORF">C7C56_003505</name>
</gene>
<keyword evidence="3" id="KW-1185">Reference proteome</keyword>
<feature type="region of interest" description="Disordered" evidence="1">
    <location>
        <begin position="147"/>
        <end position="187"/>
    </location>
</feature>
<feature type="compositionally biased region" description="Basic and acidic residues" evidence="1">
    <location>
        <begin position="169"/>
        <end position="180"/>
    </location>
</feature>
<evidence type="ECO:0008006" key="4">
    <source>
        <dbReference type="Google" id="ProtNLM"/>
    </source>
</evidence>
<feature type="compositionally biased region" description="Low complexity" evidence="1">
    <location>
        <begin position="151"/>
        <end position="161"/>
    </location>
</feature>
<dbReference type="Gene3D" id="1.20.120.520">
    <property type="entry name" value="nmb1532 protein domain like"/>
    <property type="match status" value="1"/>
</dbReference>
<dbReference type="AlphaFoldDB" id="A0A2U2I5T8"/>
<dbReference type="EMBL" id="PXWF02000045">
    <property type="protein sequence ID" value="PWF55121.1"/>
    <property type="molecule type" value="Genomic_DNA"/>
</dbReference>
<protein>
    <recommendedName>
        <fullName evidence="4">Hemerythrin-like domain-containing protein</fullName>
    </recommendedName>
</protein>
<dbReference type="Proteomes" id="UP000241421">
    <property type="component" value="Unassembled WGS sequence"/>
</dbReference>
<comment type="caution">
    <text evidence="2">The sequence shown here is derived from an EMBL/GenBank/DDBJ whole genome shotgun (WGS) entry which is preliminary data.</text>
</comment>